<accession>A0A1K9ZLK5</accession>
<dbReference type="Proteomes" id="UP000183794">
    <property type="component" value="Unassembled WGS sequence"/>
</dbReference>
<keyword evidence="3" id="KW-1185">Reference proteome</keyword>
<name>A0A1K9ZLK5_9GAMM</name>
<reference evidence="1 3" key="2">
    <citation type="submission" date="2016-11" db="EMBL/GenBank/DDBJ databases">
        <authorList>
            <person name="Klemetsen T."/>
        </authorList>
    </citation>
    <scope>NUCLEOTIDE SEQUENCE [LARGE SCALE GENOMIC DNA]</scope>
    <source>
        <strain evidence="1">MT 2528</strain>
    </source>
</reference>
<dbReference type="EMBL" id="FPLJ01000052">
    <property type="protein sequence ID" value="SGY91852.1"/>
    <property type="molecule type" value="Genomic_DNA"/>
</dbReference>
<gene>
    <name evidence="1" type="ORF">MT2528_2262</name>
    <name evidence="2" type="ORF">NVI5450_2462</name>
</gene>
<protein>
    <submittedName>
        <fullName evidence="2">Uncharacterized protein</fullName>
    </submittedName>
</protein>
<proteinExistence type="predicted"/>
<evidence type="ECO:0000313" key="2">
    <source>
        <dbReference type="EMBL" id="SGZ01748.1"/>
    </source>
</evidence>
<dbReference type="EMBL" id="FPLD01000066">
    <property type="protein sequence ID" value="SGZ01748.1"/>
    <property type="molecule type" value="Genomic_DNA"/>
</dbReference>
<organism evidence="2 4">
    <name type="scientific">Moritella viscosa</name>
    <dbReference type="NCBI Taxonomy" id="80854"/>
    <lineage>
        <taxon>Bacteria</taxon>
        <taxon>Pseudomonadati</taxon>
        <taxon>Pseudomonadota</taxon>
        <taxon>Gammaproteobacteria</taxon>
        <taxon>Alteromonadales</taxon>
        <taxon>Moritellaceae</taxon>
        <taxon>Moritella</taxon>
    </lineage>
</organism>
<dbReference type="AlphaFoldDB" id="A0A1K9ZLK5"/>
<evidence type="ECO:0000313" key="4">
    <source>
        <dbReference type="Proteomes" id="UP000183794"/>
    </source>
</evidence>
<evidence type="ECO:0000313" key="3">
    <source>
        <dbReference type="Proteomes" id="UP000182660"/>
    </source>
</evidence>
<reference evidence="2 4" key="1">
    <citation type="submission" date="2016-11" db="EMBL/GenBank/DDBJ databases">
        <authorList>
            <person name="Jaros S."/>
            <person name="Januszkiewicz K."/>
            <person name="Wedrychowicz H."/>
        </authorList>
    </citation>
    <scope>NUCLEOTIDE SEQUENCE [LARGE SCALE GENOMIC DNA]</scope>
    <source>
        <strain evidence="2">NVI 5450</strain>
    </source>
</reference>
<evidence type="ECO:0000313" key="1">
    <source>
        <dbReference type="EMBL" id="SGY91852.1"/>
    </source>
</evidence>
<sequence>MTKGRKNYINSGLFLPEMSSPGFLPGVADFGCCQMSHHWLLQSEDIL</sequence>
<dbReference type="Proteomes" id="UP000182660">
    <property type="component" value="Unassembled WGS sequence"/>
</dbReference>